<dbReference type="GO" id="GO:0015171">
    <property type="term" value="F:amino acid transmembrane transporter activity"/>
    <property type="evidence" value="ECO:0007669"/>
    <property type="project" value="TreeGrafter"/>
</dbReference>
<keyword evidence="5 6" id="KW-0472">Membrane</keyword>
<feature type="transmembrane region" description="Helical" evidence="6">
    <location>
        <begin position="37"/>
        <end position="57"/>
    </location>
</feature>
<dbReference type="InterPro" id="IPR001123">
    <property type="entry name" value="LeuE-type"/>
</dbReference>
<keyword evidence="3 6" id="KW-0812">Transmembrane</keyword>
<gene>
    <name evidence="7" type="ORF">MNBD_ALPHA12-465</name>
</gene>
<evidence type="ECO:0000256" key="1">
    <source>
        <dbReference type="ARBA" id="ARBA00004651"/>
    </source>
</evidence>
<feature type="non-terminal residue" evidence="7">
    <location>
        <position position="1"/>
    </location>
</feature>
<comment type="subcellular location">
    <subcellularLocation>
        <location evidence="1">Cell membrane</location>
        <topology evidence="1">Multi-pass membrane protein</topology>
    </subcellularLocation>
</comment>
<evidence type="ECO:0000256" key="5">
    <source>
        <dbReference type="ARBA" id="ARBA00023136"/>
    </source>
</evidence>
<evidence type="ECO:0000313" key="7">
    <source>
        <dbReference type="EMBL" id="VAW16179.1"/>
    </source>
</evidence>
<dbReference type="PANTHER" id="PTHR30086">
    <property type="entry name" value="ARGININE EXPORTER PROTEIN ARGO"/>
    <property type="match status" value="1"/>
</dbReference>
<evidence type="ECO:0008006" key="8">
    <source>
        <dbReference type="Google" id="ProtNLM"/>
    </source>
</evidence>
<evidence type="ECO:0000256" key="4">
    <source>
        <dbReference type="ARBA" id="ARBA00022989"/>
    </source>
</evidence>
<evidence type="ECO:0000256" key="3">
    <source>
        <dbReference type="ARBA" id="ARBA00022692"/>
    </source>
</evidence>
<dbReference type="AlphaFoldDB" id="A0A3B0TVD0"/>
<name>A0A3B0TVD0_9ZZZZ</name>
<reference evidence="7" key="1">
    <citation type="submission" date="2018-06" db="EMBL/GenBank/DDBJ databases">
        <authorList>
            <person name="Zhirakovskaya E."/>
        </authorList>
    </citation>
    <scope>NUCLEOTIDE SEQUENCE</scope>
</reference>
<dbReference type="EMBL" id="UOEO01000046">
    <property type="protein sequence ID" value="VAW16179.1"/>
    <property type="molecule type" value="Genomic_DNA"/>
</dbReference>
<sequence length="99" mass="10505">SLFSLALRGFLVNWSNPKTLLFIGAFIPQFVSTGQPAFPQIMVLGSIFVVATTLVDASYGLLSGSAGKALSTARIKTLSRVSGVILMVGGFWLAVQRKT</sequence>
<organism evidence="7">
    <name type="scientific">hydrothermal vent metagenome</name>
    <dbReference type="NCBI Taxonomy" id="652676"/>
    <lineage>
        <taxon>unclassified sequences</taxon>
        <taxon>metagenomes</taxon>
        <taxon>ecological metagenomes</taxon>
    </lineage>
</organism>
<protein>
    <recommendedName>
        <fullName evidence="8">LysE family translocator</fullName>
    </recommendedName>
</protein>
<evidence type="ECO:0000256" key="6">
    <source>
        <dbReference type="SAM" id="Phobius"/>
    </source>
</evidence>
<feature type="transmembrane region" description="Helical" evidence="6">
    <location>
        <begin position="78"/>
        <end position="95"/>
    </location>
</feature>
<dbReference type="Pfam" id="PF01810">
    <property type="entry name" value="LysE"/>
    <property type="match status" value="1"/>
</dbReference>
<keyword evidence="4 6" id="KW-1133">Transmembrane helix</keyword>
<keyword evidence="2" id="KW-1003">Cell membrane</keyword>
<evidence type="ECO:0000256" key="2">
    <source>
        <dbReference type="ARBA" id="ARBA00022475"/>
    </source>
</evidence>
<dbReference type="GO" id="GO:0005886">
    <property type="term" value="C:plasma membrane"/>
    <property type="evidence" value="ECO:0007669"/>
    <property type="project" value="UniProtKB-SubCell"/>
</dbReference>
<dbReference type="PANTHER" id="PTHR30086:SF20">
    <property type="entry name" value="ARGININE EXPORTER PROTEIN ARGO-RELATED"/>
    <property type="match status" value="1"/>
</dbReference>
<accession>A0A3B0TVD0</accession>
<proteinExistence type="predicted"/>